<dbReference type="SUPFAM" id="SSF52172">
    <property type="entry name" value="CheY-like"/>
    <property type="match status" value="1"/>
</dbReference>
<accession>A0A0R0JU68</accession>
<evidence type="ECO:0000313" key="7">
    <source>
        <dbReference type="EnsemblPlants" id="KRH58247"/>
    </source>
</evidence>
<dbReference type="GO" id="GO:0000160">
    <property type="term" value="P:phosphorelay signal transduction system"/>
    <property type="evidence" value="ECO:0007669"/>
    <property type="project" value="UniProtKB-KW"/>
</dbReference>
<gene>
    <name evidence="6" type="ORF">GLYMA_05G115400</name>
</gene>
<proteinExistence type="predicted"/>
<dbReference type="PANTHER" id="PTHR43874">
    <property type="entry name" value="TWO-COMPONENT RESPONSE REGULATOR"/>
    <property type="match status" value="1"/>
</dbReference>
<dbReference type="Proteomes" id="UP000008827">
    <property type="component" value="Chromosome 5"/>
</dbReference>
<keyword evidence="2" id="KW-0805">Transcription regulation</keyword>
<sequence length="303" mass="34431">MGTYPTEKVFFQFPAGLRVLAVDHDTTILDVIKKMCFRCHYRAVTYSDASLALNYVREKKDCIDVILIEVHMPYGDSYEFLQHVTVETNIPVIMMSLDDAKSTVMKAIIDGACDYRIKPLHENQFKIMWKHVARKLWSKNQLPKKEDSEYVASYVLDSTVMDPEKIGSNFKDSDSYEPGDSFAPPAKKPRVRCMINSSPFVFLLVEAKPKRIVEAMNIPALIREQVASHLQNEKALQNYIESKGREGAYGRFDSIAFGDTSHVLYAALHPEGLTSNVTPREEDESFPSITKCSNNVKSEFLIL</sequence>
<dbReference type="OMA" id="NIADDCE"/>
<comment type="caution">
    <text evidence="4">Lacks conserved residue(s) required for the propagation of feature annotation.</text>
</comment>
<organism evidence="6">
    <name type="scientific">Glycine max</name>
    <name type="common">Soybean</name>
    <name type="synonym">Glycine hispida</name>
    <dbReference type="NCBI Taxonomy" id="3847"/>
    <lineage>
        <taxon>Eukaryota</taxon>
        <taxon>Viridiplantae</taxon>
        <taxon>Streptophyta</taxon>
        <taxon>Embryophyta</taxon>
        <taxon>Tracheophyta</taxon>
        <taxon>Spermatophyta</taxon>
        <taxon>Magnoliopsida</taxon>
        <taxon>eudicotyledons</taxon>
        <taxon>Gunneridae</taxon>
        <taxon>Pentapetalae</taxon>
        <taxon>rosids</taxon>
        <taxon>fabids</taxon>
        <taxon>Fabales</taxon>
        <taxon>Fabaceae</taxon>
        <taxon>Papilionoideae</taxon>
        <taxon>50 kb inversion clade</taxon>
        <taxon>NPAAA clade</taxon>
        <taxon>indigoferoid/millettioid clade</taxon>
        <taxon>Phaseoleae</taxon>
        <taxon>Glycine</taxon>
        <taxon>Glycine subgen. Soja</taxon>
    </lineage>
</organism>
<reference evidence="6 7" key="1">
    <citation type="journal article" date="2010" name="Nature">
        <title>Genome sequence of the palaeopolyploid soybean.</title>
        <authorList>
            <person name="Schmutz J."/>
            <person name="Cannon S.B."/>
            <person name="Schlueter J."/>
            <person name="Ma J."/>
            <person name="Mitros T."/>
            <person name="Nelson W."/>
            <person name="Hyten D.L."/>
            <person name="Song Q."/>
            <person name="Thelen J.J."/>
            <person name="Cheng J."/>
            <person name="Xu D."/>
            <person name="Hellsten U."/>
            <person name="May G.D."/>
            <person name="Yu Y."/>
            <person name="Sakurai T."/>
            <person name="Umezawa T."/>
            <person name="Bhattacharyya M.K."/>
            <person name="Sandhu D."/>
            <person name="Valliyodan B."/>
            <person name="Lindquist E."/>
            <person name="Peto M."/>
            <person name="Grant D."/>
            <person name="Shu S."/>
            <person name="Goodstein D."/>
            <person name="Barry K."/>
            <person name="Futrell-Griggs M."/>
            <person name="Abernathy B."/>
            <person name="Du J."/>
            <person name="Tian Z."/>
            <person name="Zhu L."/>
            <person name="Gill N."/>
            <person name="Joshi T."/>
            <person name="Libault M."/>
            <person name="Sethuraman A."/>
            <person name="Zhang X.-C."/>
            <person name="Shinozaki K."/>
            <person name="Nguyen H.T."/>
            <person name="Wing R.A."/>
            <person name="Cregan P."/>
            <person name="Specht J."/>
            <person name="Grimwood J."/>
            <person name="Rokhsar D."/>
            <person name="Stacey G."/>
            <person name="Shoemaker R.C."/>
            <person name="Jackson S.A."/>
        </authorList>
    </citation>
    <scope>NUCLEOTIDE SEQUENCE</scope>
    <source>
        <strain evidence="7">cv. Williams 82</strain>
        <tissue evidence="6">Callus</tissue>
    </source>
</reference>
<dbReference type="Pfam" id="PF00072">
    <property type="entry name" value="Response_reg"/>
    <property type="match status" value="1"/>
</dbReference>
<keyword evidence="1" id="KW-0902">Two-component regulatory system</keyword>
<dbReference type="EMBL" id="CM000838">
    <property type="protein sequence ID" value="KRH58247.1"/>
    <property type="molecule type" value="Genomic_DNA"/>
</dbReference>
<protein>
    <recommendedName>
        <fullName evidence="5">Response regulatory domain-containing protein</fullName>
    </recommendedName>
</protein>
<feature type="domain" description="Response regulatory" evidence="5">
    <location>
        <begin position="18"/>
        <end position="133"/>
    </location>
</feature>
<dbReference type="GO" id="GO:0009736">
    <property type="term" value="P:cytokinin-activated signaling pathway"/>
    <property type="evidence" value="ECO:0007669"/>
    <property type="project" value="InterPro"/>
</dbReference>
<dbReference type="InParanoid" id="A0A0R0JU68"/>
<keyword evidence="8" id="KW-1185">Reference proteome</keyword>
<evidence type="ECO:0000313" key="8">
    <source>
        <dbReference type="Proteomes" id="UP000008827"/>
    </source>
</evidence>
<dbReference type="Gramene" id="KRH58247">
    <property type="protein sequence ID" value="KRH58247"/>
    <property type="gene ID" value="GLYMA_05G115400"/>
</dbReference>
<evidence type="ECO:0000259" key="5">
    <source>
        <dbReference type="PROSITE" id="PS50110"/>
    </source>
</evidence>
<keyword evidence="3" id="KW-0804">Transcription</keyword>
<dbReference type="AlphaFoldDB" id="A0A0R0JU68"/>
<dbReference type="SMART" id="SM00448">
    <property type="entry name" value="REC"/>
    <property type="match status" value="1"/>
</dbReference>
<dbReference type="InterPro" id="IPR011006">
    <property type="entry name" value="CheY-like_superfamily"/>
</dbReference>
<reference evidence="6" key="3">
    <citation type="submission" date="2018-07" db="EMBL/GenBank/DDBJ databases">
        <title>WGS assembly of Glycine max.</title>
        <authorList>
            <person name="Schmutz J."/>
            <person name="Cannon S."/>
            <person name="Schlueter J."/>
            <person name="Ma J."/>
            <person name="Mitros T."/>
            <person name="Nelson W."/>
            <person name="Hyten D."/>
            <person name="Song Q."/>
            <person name="Thelen J."/>
            <person name="Cheng J."/>
            <person name="Xu D."/>
            <person name="Hellsten U."/>
            <person name="May G."/>
            <person name="Yu Y."/>
            <person name="Sakurai T."/>
            <person name="Umezawa T."/>
            <person name="Bhattacharyya M."/>
            <person name="Sandhu D."/>
            <person name="Valliyodan B."/>
            <person name="Lindquist E."/>
            <person name="Peto M."/>
            <person name="Grant D."/>
            <person name="Shu S."/>
            <person name="Goodstein D."/>
            <person name="Barry K."/>
            <person name="Futrell-Griggs M."/>
            <person name="Abernathy B."/>
            <person name="Du J."/>
            <person name="Tian Z."/>
            <person name="Zhu L."/>
            <person name="Gill N."/>
            <person name="Joshi T."/>
            <person name="Libault M."/>
            <person name="Sethuraman A."/>
            <person name="Zhang X."/>
            <person name="Shinozaki K."/>
            <person name="Nguyen H."/>
            <person name="Wing R."/>
            <person name="Cregan P."/>
            <person name="Specht J."/>
            <person name="Grimwood J."/>
            <person name="Rokhsar D."/>
            <person name="Stacey G."/>
            <person name="Shoemaker R."/>
            <person name="Jackson S."/>
        </authorList>
    </citation>
    <scope>NUCLEOTIDE SEQUENCE</scope>
    <source>
        <tissue evidence="6">Callus</tissue>
    </source>
</reference>
<dbReference type="Gene3D" id="3.40.50.2300">
    <property type="match status" value="1"/>
</dbReference>
<dbReference type="SMR" id="A0A0R0JU68"/>
<evidence type="ECO:0000313" key="6">
    <source>
        <dbReference type="EMBL" id="KRH58247.1"/>
    </source>
</evidence>
<dbReference type="PROSITE" id="PS50110">
    <property type="entry name" value="RESPONSE_REGULATORY"/>
    <property type="match status" value="1"/>
</dbReference>
<dbReference type="EnsemblPlants" id="KRH58247">
    <property type="protein sequence ID" value="KRH58247"/>
    <property type="gene ID" value="GLYMA_05G115400"/>
</dbReference>
<name>A0A0R0JU68_SOYBN</name>
<evidence type="ECO:0000256" key="2">
    <source>
        <dbReference type="ARBA" id="ARBA00023015"/>
    </source>
</evidence>
<evidence type="ECO:0000256" key="3">
    <source>
        <dbReference type="ARBA" id="ARBA00023163"/>
    </source>
</evidence>
<dbReference type="InterPro" id="IPR001789">
    <property type="entry name" value="Sig_transdc_resp-reg_receiver"/>
</dbReference>
<dbReference type="Gene3D" id="1.10.10.60">
    <property type="entry name" value="Homeodomain-like"/>
    <property type="match status" value="1"/>
</dbReference>
<dbReference type="CDD" id="cd17584">
    <property type="entry name" value="REC_typeB_ARR-like"/>
    <property type="match status" value="1"/>
</dbReference>
<dbReference type="InterPro" id="IPR045279">
    <property type="entry name" value="ARR-like"/>
</dbReference>
<dbReference type="PANTHER" id="PTHR43874:SF206">
    <property type="entry name" value="RESPONSE REGULATOR RECEIVER DOMAIN PROTEIN"/>
    <property type="match status" value="1"/>
</dbReference>
<evidence type="ECO:0000256" key="4">
    <source>
        <dbReference type="PROSITE-ProRule" id="PRU00169"/>
    </source>
</evidence>
<reference evidence="7" key="2">
    <citation type="submission" date="2018-02" db="UniProtKB">
        <authorList>
            <consortium name="EnsemblPlants"/>
        </authorList>
    </citation>
    <scope>IDENTIFICATION</scope>
    <source>
        <strain evidence="7">Williams 82</strain>
    </source>
</reference>
<evidence type="ECO:0000256" key="1">
    <source>
        <dbReference type="ARBA" id="ARBA00023012"/>
    </source>
</evidence>